<dbReference type="Proteomes" id="UP000075243">
    <property type="component" value="Unassembled WGS sequence"/>
</dbReference>
<keyword evidence="2" id="KW-1185">Reference proteome</keyword>
<name>A0A151RM43_CAJCA</name>
<gene>
    <name evidence="1" type="ORF">KK1_034999</name>
</gene>
<dbReference type="PANTHER" id="PTHR11439:SF470">
    <property type="entry name" value="CYSTEINE-RICH RLK (RECEPTOR-LIKE PROTEIN KINASE) 8"/>
    <property type="match status" value="1"/>
</dbReference>
<dbReference type="AlphaFoldDB" id="A0A151RM43"/>
<dbReference type="CDD" id="cd09272">
    <property type="entry name" value="RNase_HI_RT_Ty1"/>
    <property type="match status" value="1"/>
</dbReference>
<dbReference type="PANTHER" id="PTHR11439">
    <property type="entry name" value="GAG-POL-RELATED RETROTRANSPOSON"/>
    <property type="match status" value="1"/>
</dbReference>
<organism evidence="1 2">
    <name type="scientific">Cajanus cajan</name>
    <name type="common">Pigeon pea</name>
    <name type="synonym">Cajanus indicus</name>
    <dbReference type="NCBI Taxonomy" id="3821"/>
    <lineage>
        <taxon>Eukaryota</taxon>
        <taxon>Viridiplantae</taxon>
        <taxon>Streptophyta</taxon>
        <taxon>Embryophyta</taxon>
        <taxon>Tracheophyta</taxon>
        <taxon>Spermatophyta</taxon>
        <taxon>Magnoliopsida</taxon>
        <taxon>eudicotyledons</taxon>
        <taxon>Gunneridae</taxon>
        <taxon>Pentapetalae</taxon>
        <taxon>rosids</taxon>
        <taxon>fabids</taxon>
        <taxon>Fabales</taxon>
        <taxon>Fabaceae</taxon>
        <taxon>Papilionoideae</taxon>
        <taxon>50 kb inversion clade</taxon>
        <taxon>NPAAA clade</taxon>
        <taxon>indigoferoid/millettioid clade</taxon>
        <taxon>Phaseoleae</taxon>
        <taxon>Cajanus</taxon>
    </lineage>
</organism>
<protein>
    <submittedName>
        <fullName evidence="1">Copia protein</fullName>
    </submittedName>
</protein>
<proteinExistence type="predicted"/>
<accession>A0A151RM43</accession>
<evidence type="ECO:0000313" key="2">
    <source>
        <dbReference type="Proteomes" id="UP000075243"/>
    </source>
</evidence>
<sequence>MKDLGPLKYFLGIEVARSPTGSSSAETEYRSMATNTCELKWLKALLSSLGIDHPRPMRLYCDSQVALHIVANPVFHERTKHIEVDFHFIRNELLHGNIITQHIPTNAQLADILTKALGKKQFDSFLRKLGVQNLHAPT</sequence>
<reference evidence="1" key="1">
    <citation type="journal article" date="2012" name="Nat. Biotechnol.">
        <title>Draft genome sequence of pigeonpea (Cajanus cajan), an orphan legume crop of resource-poor farmers.</title>
        <authorList>
            <person name="Varshney R.K."/>
            <person name="Chen W."/>
            <person name="Li Y."/>
            <person name="Bharti A.K."/>
            <person name="Saxena R.K."/>
            <person name="Schlueter J.A."/>
            <person name="Donoghue M.T."/>
            <person name="Azam S."/>
            <person name="Fan G."/>
            <person name="Whaley A.M."/>
            <person name="Farmer A.D."/>
            <person name="Sheridan J."/>
            <person name="Iwata A."/>
            <person name="Tuteja R."/>
            <person name="Penmetsa R.V."/>
            <person name="Wu W."/>
            <person name="Upadhyaya H.D."/>
            <person name="Yang S.P."/>
            <person name="Shah T."/>
            <person name="Saxena K.B."/>
            <person name="Michael T."/>
            <person name="McCombie W.R."/>
            <person name="Yang B."/>
            <person name="Zhang G."/>
            <person name="Yang H."/>
            <person name="Wang J."/>
            <person name="Spillane C."/>
            <person name="Cook D.R."/>
            <person name="May G.D."/>
            <person name="Xu X."/>
            <person name="Jackson S.A."/>
        </authorList>
    </citation>
    <scope>NUCLEOTIDE SEQUENCE [LARGE SCALE GENOMIC DNA]</scope>
</reference>
<dbReference type="Gramene" id="C.cajan_32724.t">
    <property type="protein sequence ID" value="C.cajan_32724.t"/>
    <property type="gene ID" value="C.cajan_32724"/>
</dbReference>
<dbReference type="EMBL" id="KQ483662">
    <property type="protein sequence ID" value="KYP43572.1"/>
    <property type="molecule type" value="Genomic_DNA"/>
</dbReference>
<evidence type="ECO:0000313" key="1">
    <source>
        <dbReference type="EMBL" id="KYP43572.1"/>
    </source>
</evidence>